<evidence type="ECO:0000313" key="3">
    <source>
        <dbReference type="Proteomes" id="UP001176961"/>
    </source>
</evidence>
<dbReference type="AlphaFoldDB" id="A0AA36GVP8"/>
<dbReference type="Proteomes" id="UP001176961">
    <property type="component" value="Unassembled WGS sequence"/>
</dbReference>
<name>A0AA36GVP8_CYLNA</name>
<reference evidence="2" key="1">
    <citation type="submission" date="2023-07" db="EMBL/GenBank/DDBJ databases">
        <authorList>
            <consortium name="CYATHOMIX"/>
        </authorList>
    </citation>
    <scope>NUCLEOTIDE SEQUENCE</scope>
    <source>
        <strain evidence="2">N/A</strain>
    </source>
</reference>
<protein>
    <submittedName>
        <fullName evidence="2">Uncharacterized protein</fullName>
    </submittedName>
</protein>
<sequence>MKTRNSTITVSYGSDLDLLFPGANHWMRTVSRKKNILNVNETFTFCERDPYHFRMPECEGFANVNGTIVTRAEMNFDGIRLTNVLRRDAGTYRPGKKHKNGTVDFYDLVFKVVVTGNKTEIEARRKEFETNRTQLLEKREKRRQLRKERQQLGKPNTMQSS</sequence>
<keyword evidence="3" id="KW-1185">Reference proteome</keyword>
<gene>
    <name evidence="2" type="ORF">CYNAS_LOCUS11152</name>
</gene>
<proteinExistence type="predicted"/>
<dbReference type="EMBL" id="CATQJL010000223">
    <property type="protein sequence ID" value="CAJ0599169.1"/>
    <property type="molecule type" value="Genomic_DNA"/>
</dbReference>
<feature type="region of interest" description="Disordered" evidence="1">
    <location>
        <begin position="137"/>
        <end position="161"/>
    </location>
</feature>
<accession>A0AA36GVP8</accession>
<evidence type="ECO:0000313" key="2">
    <source>
        <dbReference type="EMBL" id="CAJ0599169.1"/>
    </source>
</evidence>
<comment type="caution">
    <text evidence="2">The sequence shown here is derived from an EMBL/GenBank/DDBJ whole genome shotgun (WGS) entry which is preliminary data.</text>
</comment>
<organism evidence="2 3">
    <name type="scientific">Cylicocyclus nassatus</name>
    <name type="common">Nematode worm</name>
    <dbReference type="NCBI Taxonomy" id="53992"/>
    <lineage>
        <taxon>Eukaryota</taxon>
        <taxon>Metazoa</taxon>
        <taxon>Ecdysozoa</taxon>
        <taxon>Nematoda</taxon>
        <taxon>Chromadorea</taxon>
        <taxon>Rhabditida</taxon>
        <taxon>Rhabditina</taxon>
        <taxon>Rhabditomorpha</taxon>
        <taxon>Strongyloidea</taxon>
        <taxon>Strongylidae</taxon>
        <taxon>Cylicocyclus</taxon>
    </lineage>
</organism>
<evidence type="ECO:0000256" key="1">
    <source>
        <dbReference type="SAM" id="MobiDB-lite"/>
    </source>
</evidence>